<evidence type="ECO:0000256" key="3">
    <source>
        <dbReference type="ARBA" id="ARBA00022989"/>
    </source>
</evidence>
<dbReference type="Proteomes" id="UP001652625">
    <property type="component" value="Chromosome 15"/>
</dbReference>
<feature type="transmembrane region" description="Helical" evidence="5">
    <location>
        <begin position="170"/>
        <end position="186"/>
    </location>
</feature>
<evidence type="ECO:0000313" key="7">
    <source>
        <dbReference type="Proteomes" id="UP001652625"/>
    </source>
</evidence>
<accession>A0ABM4DLH7</accession>
<feature type="transmembrane region" description="Helical" evidence="5">
    <location>
        <begin position="390"/>
        <end position="411"/>
    </location>
</feature>
<evidence type="ECO:0000256" key="4">
    <source>
        <dbReference type="ARBA" id="ARBA00023136"/>
    </source>
</evidence>
<evidence type="ECO:0000256" key="5">
    <source>
        <dbReference type="SAM" id="Phobius"/>
    </source>
</evidence>
<feature type="transmembrane region" description="Helical" evidence="5">
    <location>
        <begin position="312"/>
        <end position="336"/>
    </location>
</feature>
<dbReference type="InterPro" id="IPR013057">
    <property type="entry name" value="AA_transpt_TM"/>
</dbReference>
<feature type="domain" description="Amino acid transporter transmembrane" evidence="6">
    <location>
        <begin position="49"/>
        <end position="437"/>
    </location>
</feature>
<keyword evidence="7" id="KW-1185">Reference proteome</keyword>
<evidence type="ECO:0000256" key="1">
    <source>
        <dbReference type="ARBA" id="ARBA00004141"/>
    </source>
</evidence>
<comment type="subcellular location">
    <subcellularLocation>
        <location evidence="1">Membrane</location>
        <topology evidence="1">Multi-pass membrane protein</topology>
    </subcellularLocation>
</comment>
<evidence type="ECO:0000256" key="2">
    <source>
        <dbReference type="ARBA" id="ARBA00022692"/>
    </source>
</evidence>
<feature type="transmembrane region" description="Helical" evidence="5">
    <location>
        <begin position="81"/>
        <end position="103"/>
    </location>
</feature>
<dbReference type="PANTHER" id="PTHR22950">
    <property type="entry name" value="AMINO ACID TRANSPORTER"/>
    <property type="match status" value="1"/>
</dbReference>
<feature type="transmembrane region" description="Helical" evidence="5">
    <location>
        <begin position="193"/>
        <end position="217"/>
    </location>
</feature>
<gene>
    <name evidence="8" type="primary">LOC136072002</name>
</gene>
<feature type="transmembrane region" description="Helical" evidence="5">
    <location>
        <begin position="124"/>
        <end position="145"/>
    </location>
</feature>
<feature type="transmembrane region" description="Helical" evidence="5">
    <location>
        <begin position="423"/>
        <end position="448"/>
    </location>
</feature>
<protein>
    <submittedName>
        <fullName evidence="8">Sodium-coupled neutral amino acid transporter 7-like</fullName>
    </submittedName>
</protein>
<feature type="transmembrane region" description="Helical" evidence="5">
    <location>
        <begin position="269"/>
        <end position="292"/>
    </location>
</feature>
<feature type="transmembrane region" description="Helical" evidence="5">
    <location>
        <begin position="237"/>
        <end position="257"/>
    </location>
</feature>
<feature type="transmembrane region" description="Helical" evidence="5">
    <location>
        <begin position="48"/>
        <end position="69"/>
    </location>
</feature>
<reference evidence="8" key="1">
    <citation type="submission" date="2025-08" db="UniProtKB">
        <authorList>
            <consortium name="RefSeq"/>
        </authorList>
    </citation>
    <scope>IDENTIFICATION</scope>
</reference>
<keyword evidence="4 5" id="KW-0472">Membrane</keyword>
<evidence type="ECO:0000259" key="6">
    <source>
        <dbReference type="Pfam" id="PF01490"/>
    </source>
</evidence>
<proteinExistence type="predicted"/>
<dbReference type="GeneID" id="136072002"/>
<feature type="transmembrane region" description="Helical" evidence="5">
    <location>
        <begin position="364"/>
        <end position="384"/>
    </location>
</feature>
<dbReference type="Pfam" id="PF01490">
    <property type="entry name" value="Aa_trans"/>
    <property type="match status" value="1"/>
</dbReference>
<organism evidence="7 8">
    <name type="scientific">Hydra vulgaris</name>
    <name type="common">Hydra</name>
    <name type="synonym">Hydra attenuata</name>
    <dbReference type="NCBI Taxonomy" id="6087"/>
    <lineage>
        <taxon>Eukaryota</taxon>
        <taxon>Metazoa</taxon>
        <taxon>Cnidaria</taxon>
        <taxon>Hydrozoa</taxon>
        <taxon>Hydroidolina</taxon>
        <taxon>Anthoathecata</taxon>
        <taxon>Aplanulata</taxon>
        <taxon>Hydridae</taxon>
        <taxon>Hydra</taxon>
    </lineage>
</organism>
<keyword evidence="3 5" id="KW-1133">Transmembrane helix</keyword>
<dbReference type="RefSeq" id="XP_065675407.1">
    <property type="nucleotide sequence ID" value="XM_065819335.1"/>
</dbReference>
<evidence type="ECO:0000313" key="8">
    <source>
        <dbReference type="RefSeq" id="XP_065675407.1"/>
    </source>
</evidence>
<dbReference type="PANTHER" id="PTHR22950:SF652">
    <property type="entry name" value="TRANSMEMBRANE AMINO ACID TRANSPORTER FAMILY PROTEIN"/>
    <property type="match status" value="1"/>
</dbReference>
<sequence>MLKNSINQSVDDTCNYTDDVTDSLPLMNDEQNVQFLGAPIKVLPDGHLTIYSAVFLIANGALGVGMLNFPQAYLAAGGVKVALAVQSTLLVFIIGAFLILAYCADHSQAQTYQNVILFMLGQRAQIISQIVICIYFFGSCITYIIVIGEQLSSVICFACKCQKNPYTDKRFLFAIFGVFLLLPLCLQRKLKILAYTSFFGGFGAVFIASVVVYRYFIGSNGHPANYKEPGHADWKSAFASLPVICFGFQCHVSSVPVYADLKNRSLKKFFVSSLLAMVVCASAYTLVGAFGYKTFGANTKPDILENYDSGDHLVIAARVAIVLILWTSFAICTFVARTVIDGIFLTLINKTENEAEEAEQFRRYVQTIVWFILVLFLAAVVPNISVAIDFIGGIAAMFIFIFPGLCLLQTVNLKKTSFQRQDIVIIIVSFIYLILGTFIFGQVTALAFKTHIFKHKT</sequence>
<keyword evidence="2 5" id="KW-0812">Transmembrane</keyword>
<name>A0ABM4DLH7_HYDVU</name>